<evidence type="ECO:0000259" key="1">
    <source>
        <dbReference type="Pfam" id="PF12996"/>
    </source>
</evidence>
<gene>
    <name evidence="3" type="primary">ykvP_4</name>
    <name evidence="3" type="ORF">CLRAG_40170</name>
</gene>
<dbReference type="Proteomes" id="UP000093954">
    <property type="component" value="Unassembled WGS sequence"/>
</dbReference>
<comment type="caution">
    <text evidence="3">The sequence shown here is derived from an EMBL/GenBank/DDBJ whole genome shotgun (WGS) entry which is preliminary data.</text>
</comment>
<accession>A0A1A6AI54</accession>
<dbReference type="Pfam" id="PF13524">
    <property type="entry name" value="Glyco_trans_1_2"/>
    <property type="match status" value="1"/>
</dbReference>
<proteinExistence type="predicted"/>
<protein>
    <submittedName>
        <fullName evidence="3">Spore protein YkvP</fullName>
    </submittedName>
</protein>
<dbReference type="EMBL" id="LROS01000079">
    <property type="protein sequence ID" value="OBR89755.1"/>
    <property type="molecule type" value="Genomic_DNA"/>
</dbReference>
<reference evidence="3 4" key="1">
    <citation type="journal article" date="2012" name="Front. Microbiol.">
        <title>Draft Genome Sequence of the Virulent Strain 01-B526 of the Fish Pathogen Aeromonas salmonicida.</title>
        <authorList>
            <person name="Charette S.J."/>
            <person name="Brochu F."/>
            <person name="Boyle B."/>
            <person name="Filion G."/>
            <person name="Tanaka K.H."/>
            <person name="Derome N."/>
        </authorList>
    </citation>
    <scope>NUCLEOTIDE SEQUENCE [LARGE SCALE GENOMIC DNA]</scope>
    <source>
        <strain evidence="3 4">P11</strain>
    </source>
</reference>
<dbReference type="PATRIC" id="fig|1353534.3.peg.4091"/>
<evidence type="ECO:0000259" key="2">
    <source>
        <dbReference type="Pfam" id="PF13524"/>
    </source>
</evidence>
<dbReference type="Pfam" id="PF12996">
    <property type="entry name" value="DUF3880"/>
    <property type="match status" value="1"/>
</dbReference>
<evidence type="ECO:0000313" key="3">
    <source>
        <dbReference type="EMBL" id="OBR89755.1"/>
    </source>
</evidence>
<keyword evidence="4" id="KW-1185">Reference proteome</keyword>
<name>A0A1A6AI54_9CLOT</name>
<feature type="domain" description="Spore protein YkvP N-terminal" evidence="1">
    <location>
        <begin position="4"/>
        <end position="98"/>
    </location>
</feature>
<feature type="domain" description="Spore protein YkvP/CgeB glycosyl transferase-like" evidence="2">
    <location>
        <begin position="169"/>
        <end position="313"/>
    </location>
</feature>
<dbReference type="InterPro" id="IPR024542">
    <property type="entry name" value="YkvP_N"/>
</dbReference>
<dbReference type="AlphaFoldDB" id="A0A1A6AI54"/>
<organism evidence="3 4">
    <name type="scientific">Clostridium ragsdalei P11</name>
    <dbReference type="NCBI Taxonomy" id="1353534"/>
    <lineage>
        <taxon>Bacteria</taxon>
        <taxon>Bacillati</taxon>
        <taxon>Bacillota</taxon>
        <taxon>Clostridia</taxon>
        <taxon>Eubacteriales</taxon>
        <taxon>Clostridiaceae</taxon>
        <taxon>Clostridium</taxon>
    </lineage>
</organism>
<dbReference type="InterPro" id="IPR055259">
    <property type="entry name" value="YkvP/CgeB_Glyco_trans-like"/>
</dbReference>
<sequence>MMKILVSEDGPFLKYGFTEALQNYGVDVRHTELYKSINEGSMLPFIEEIKEYKPDLFLNPGTTIKKNFNKVIFSLNKLNVPYIYWAIDDPIEFFTYSIENGKNAALLLTPAVECIPFYKKLGINVSFVPFACNKRYHYKGKYNPKYDYDIIFIGNNYKYDQRTKGIYKILNPLIERNYNIKVFGCNWFEEGYPYVLPDEKFYGGYCYYNEVPDACATAKIVLGIHSVTNSKTMMSMRTFEVLGCQGFYLSQYTKALEYNFTNGVHLVWSNDAETTLRLVDTYLKDAESRDKIAKLGQKRCYDNYNYDNMVDHFVKELYKYKVVR</sequence>
<evidence type="ECO:0000313" key="4">
    <source>
        <dbReference type="Proteomes" id="UP000093954"/>
    </source>
</evidence>